<gene>
    <name evidence="1" type="ORF">I858_004355</name>
</gene>
<name>A0A1B1RZ95_9BACL</name>
<evidence type="ECO:0000313" key="1">
    <source>
        <dbReference type="EMBL" id="ANU26263.1"/>
    </source>
</evidence>
<dbReference type="EMBL" id="CP016540">
    <property type="protein sequence ID" value="ANU26263.1"/>
    <property type="molecule type" value="Genomic_DNA"/>
</dbReference>
<accession>A0A1B1RZ95</accession>
<proteinExistence type="predicted"/>
<sequence length="70" mass="8265">MKNVFLIENRTKAVYVRHETTVYVRLVRFFVWQLSKKEGVSIESKKVEVVKAIQQVDNFIKGGNEHEEKL</sequence>
<keyword evidence="2" id="KW-1185">Reference proteome</keyword>
<dbReference type="KEGG" id="pll:I858_004355"/>
<dbReference type="Proteomes" id="UP000053354">
    <property type="component" value="Chromosome"/>
</dbReference>
<dbReference type="STRING" id="1302659.I858_004355"/>
<reference evidence="1" key="1">
    <citation type="submission" date="2016-10" db="EMBL/GenBank/DDBJ databases">
        <authorList>
            <person name="See-Too W.S."/>
        </authorList>
    </citation>
    <scope>NUCLEOTIDE SEQUENCE</scope>
    <source>
        <strain evidence="1">L10.15</strain>
    </source>
</reference>
<evidence type="ECO:0000313" key="2">
    <source>
        <dbReference type="Proteomes" id="UP000053354"/>
    </source>
</evidence>
<organism evidence="1 2">
    <name type="scientific">Planococcus versutus</name>
    <dbReference type="NCBI Taxonomy" id="1302659"/>
    <lineage>
        <taxon>Bacteria</taxon>
        <taxon>Bacillati</taxon>
        <taxon>Bacillota</taxon>
        <taxon>Bacilli</taxon>
        <taxon>Bacillales</taxon>
        <taxon>Caryophanaceae</taxon>
        <taxon>Planococcus</taxon>
    </lineage>
</organism>
<dbReference type="RefSeq" id="WP_049694898.1">
    <property type="nucleotide sequence ID" value="NZ_CP016540.2"/>
</dbReference>
<dbReference type="AlphaFoldDB" id="A0A1B1RZ95"/>
<protein>
    <submittedName>
        <fullName evidence="1">Uncharacterized protein</fullName>
    </submittedName>
</protein>